<dbReference type="EMBL" id="BK015593">
    <property type="protein sequence ID" value="DAE14805.1"/>
    <property type="molecule type" value="Genomic_DNA"/>
</dbReference>
<organism evidence="1">
    <name type="scientific">Siphoviridae sp. ctTBd21</name>
    <dbReference type="NCBI Taxonomy" id="2825516"/>
    <lineage>
        <taxon>Viruses</taxon>
        <taxon>Duplodnaviria</taxon>
        <taxon>Heunggongvirae</taxon>
        <taxon>Uroviricota</taxon>
        <taxon>Caudoviricetes</taxon>
    </lineage>
</organism>
<protein>
    <submittedName>
        <fullName evidence="1">Uncharacterized protein</fullName>
    </submittedName>
</protein>
<evidence type="ECO:0000313" key="1">
    <source>
        <dbReference type="EMBL" id="DAE14805.1"/>
    </source>
</evidence>
<name>A0A8S5Q7U6_9CAUD</name>
<sequence length="170" mass="19945">MKLSRFCKLHKKEPDKIQMSFHIYTSSGSGRYDCSYADSLSTNLFSVEADRNDRFADGAFNFNDALYCLRVCVKQPFIFTTWTSHMHFLHIFSPPARGQPKGNVKLTVGDCFIFLCTVCRDLVPMVAINIVYRTYVLMSTNFAYTRKPWRSFYSVEIYVELLYQFLLFRR</sequence>
<accession>A0A8S5Q7U6</accession>
<proteinExistence type="predicted"/>
<reference evidence="1" key="1">
    <citation type="journal article" date="2021" name="Proc. Natl. Acad. Sci. U.S.A.">
        <title>A Catalog of Tens of Thousands of Viruses from Human Metagenomes Reveals Hidden Associations with Chronic Diseases.</title>
        <authorList>
            <person name="Tisza M.J."/>
            <person name="Buck C.B."/>
        </authorList>
    </citation>
    <scope>NUCLEOTIDE SEQUENCE</scope>
    <source>
        <strain evidence="1">CtTBd21</strain>
    </source>
</reference>